<evidence type="ECO:0000256" key="6">
    <source>
        <dbReference type="ARBA" id="ARBA00023136"/>
    </source>
</evidence>
<evidence type="ECO:0000256" key="4">
    <source>
        <dbReference type="ARBA" id="ARBA00022692"/>
    </source>
</evidence>
<evidence type="ECO:0000313" key="11">
    <source>
        <dbReference type="EMBL" id="CAH0553887.1"/>
    </source>
</evidence>
<dbReference type="GO" id="GO:0005886">
    <property type="term" value="C:plasma membrane"/>
    <property type="evidence" value="ECO:0007669"/>
    <property type="project" value="UniProtKB-SubCell"/>
</dbReference>
<feature type="transmembrane region" description="Helical" evidence="8">
    <location>
        <begin position="735"/>
        <end position="758"/>
    </location>
</feature>
<evidence type="ECO:0000256" key="3">
    <source>
        <dbReference type="ARBA" id="ARBA00022475"/>
    </source>
</evidence>
<feature type="transmembrane region" description="Helical" evidence="8">
    <location>
        <begin position="233"/>
        <end position="253"/>
    </location>
</feature>
<dbReference type="InterPro" id="IPR049452">
    <property type="entry name" value="Anoctamin_TM"/>
</dbReference>
<dbReference type="EMBL" id="OV121134">
    <property type="protein sequence ID" value="CAH0553887.1"/>
    <property type="molecule type" value="Genomic_DNA"/>
</dbReference>
<keyword evidence="7" id="KW-0325">Glycoprotein</keyword>
<dbReference type="OrthoDB" id="296386at2759"/>
<dbReference type="InterPro" id="IPR032394">
    <property type="entry name" value="Anoct_dimer"/>
</dbReference>
<sequence>MSYEENPYDYLFFNDGLRSIDYVLVIQRSVLTNRGRIRRLETFVQNLQKFGFEFEKKTFILDADFEFILLHFREEKMFDVLKAFKYDLTMNCEIYNFPVNKFASFFKNFLLKPVKSDPLYLRAPDLFDGYKPTTLTPAERILAVTLILNKNRFGIHWYEFGISELIRVHAAHSAFPIHEGDYRWSKSGPLTRRQLLFEFGARAKRWFQLQPSNMIESYFGTEYAFYHDFMRMYTYMLLIPASGSILVFVWGFMTISFSQNIIAAEVCASDKLICPRCSSCRYFYLKDMCVSENVSYIMFNGVTQLFAILISIWSTILLSIWNRIETKNQLKWNVSFMEKDISMRPQYKHSAYYREADSGHLEAYVPIYSFLLNASITFLIMVVLIAISVSFQIGMQFLRHFLTIGFLSTNNSDNAYKSGNQVVTAWSHFLLAIILGIFLMIYQKFCYYVSYKTTEYENPRTFNEFMASYCFKCYILDFVNFYTTIFFGIIKGNVGLDPRSYSNSLFSQGCINEMCSLNIAIILFTIGFLRTVWTVIGNFIIPIIQFKLRKRKYENSIYSWNNLEQWEKDFLLIEADSNLITHAMLGVLVEYGFLTFFVSAFPITPILTLISGIITWRIDSYKTMKYYKRPNSRKIDKMLNFSLLLKYTTFIGIITNTLIICFNGKFLEVIMYTFFYNRESGHEPHLYTYKSKVKTSEVFSIYNFTVKEEYCFYNSPKEERSIETLEFDYYPSKQLLFIIIVHVVVLLHKIASLIIPVLPQSIIEETAHLQKLRRIEKFQLLERTVISQRREKLENERFKVKI</sequence>
<evidence type="ECO:0000313" key="12">
    <source>
        <dbReference type="Proteomes" id="UP001154078"/>
    </source>
</evidence>
<keyword evidence="6 8" id="KW-0472">Membrane</keyword>
<dbReference type="InterPro" id="IPR007632">
    <property type="entry name" value="Anoctamin"/>
</dbReference>
<dbReference type="Pfam" id="PF04547">
    <property type="entry name" value="Anoctamin"/>
    <property type="match status" value="1"/>
</dbReference>
<feature type="transmembrane region" description="Helical" evidence="8">
    <location>
        <begin position="639"/>
        <end position="660"/>
    </location>
</feature>
<feature type="transmembrane region" description="Helical" evidence="8">
    <location>
        <begin position="521"/>
        <end position="544"/>
    </location>
</feature>
<proteinExistence type="inferred from homology"/>
<dbReference type="Pfam" id="PF16178">
    <property type="entry name" value="Anoct_dimer"/>
    <property type="match status" value="1"/>
</dbReference>
<evidence type="ECO:0000256" key="7">
    <source>
        <dbReference type="ARBA" id="ARBA00023180"/>
    </source>
</evidence>
<evidence type="ECO:0000256" key="2">
    <source>
        <dbReference type="ARBA" id="ARBA00009671"/>
    </source>
</evidence>
<evidence type="ECO:0000256" key="8">
    <source>
        <dbReference type="RuleBase" id="RU280814"/>
    </source>
</evidence>
<dbReference type="PANTHER" id="PTHR12308:SF84">
    <property type="entry name" value="ANOCTAMIN"/>
    <property type="match status" value="1"/>
</dbReference>
<accession>A0A9P0B2T3</accession>
<feature type="transmembrane region" description="Helical" evidence="8">
    <location>
        <begin position="423"/>
        <end position="442"/>
    </location>
</feature>
<keyword evidence="5 8" id="KW-1133">Transmembrane helix</keyword>
<dbReference type="AlphaFoldDB" id="A0A9P0B2T3"/>
<evidence type="ECO:0000259" key="9">
    <source>
        <dbReference type="Pfam" id="PF04547"/>
    </source>
</evidence>
<comment type="similarity">
    <text evidence="2 8">Belongs to the anoctamin family.</text>
</comment>
<feature type="transmembrane region" description="Helical" evidence="8">
    <location>
        <begin position="593"/>
        <end position="618"/>
    </location>
</feature>
<keyword evidence="12" id="KW-1185">Reference proteome</keyword>
<gene>
    <name evidence="11" type="ORF">MELIAE_LOCUS5777</name>
</gene>
<organism evidence="11 12">
    <name type="scientific">Brassicogethes aeneus</name>
    <name type="common">Rape pollen beetle</name>
    <name type="synonym">Meligethes aeneus</name>
    <dbReference type="NCBI Taxonomy" id="1431903"/>
    <lineage>
        <taxon>Eukaryota</taxon>
        <taxon>Metazoa</taxon>
        <taxon>Ecdysozoa</taxon>
        <taxon>Arthropoda</taxon>
        <taxon>Hexapoda</taxon>
        <taxon>Insecta</taxon>
        <taxon>Pterygota</taxon>
        <taxon>Neoptera</taxon>
        <taxon>Endopterygota</taxon>
        <taxon>Coleoptera</taxon>
        <taxon>Polyphaga</taxon>
        <taxon>Cucujiformia</taxon>
        <taxon>Nitidulidae</taxon>
        <taxon>Meligethinae</taxon>
        <taxon>Brassicogethes</taxon>
    </lineage>
</organism>
<keyword evidence="3" id="KW-1003">Cell membrane</keyword>
<name>A0A9P0B2T3_BRAAE</name>
<dbReference type="Proteomes" id="UP001154078">
    <property type="component" value="Chromosome 3"/>
</dbReference>
<reference evidence="11" key="1">
    <citation type="submission" date="2021-12" db="EMBL/GenBank/DDBJ databases">
        <authorList>
            <person name="King R."/>
        </authorList>
    </citation>
    <scope>NUCLEOTIDE SEQUENCE</scope>
</reference>
<evidence type="ECO:0000256" key="1">
    <source>
        <dbReference type="ARBA" id="ARBA00004651"/>
    </source>
</evidence>
<evidence type="ECO:0000256" key="5">
    <source>
        <dbReference type="ARBA" id="ARBA00022989"/>
    </source>
</evidence>
<feature type="transmembrane region" description="Helical" evidence="8">
    <location>
        <begin position="370"/>
        <end position="393"/>
    </location>
</feature>
<dbReference type="GO" id="GO:0005254">
    <property type="term" value="F:chloride channel activity"/>
    <property type="evidence" value="ECO:0007669"/>
    <property type="project" value="TreeGrafter"/>
</dbReference>
<feature type="domain" description="Anoctamin transmembrane" evidence="9">
    <location>
        <begin position="215"/>
        <end position="766"/>
    </location>
</feature>
<comment type="subcellular location">
    <subcellularLocation>
        <location evidence="1">Cell membrane</location>
        <topology evidence="1">Multi-pass membrane protein</topology>
    </subcellularLocation>
    <subcellularLocation>
        <location evidence="8">Membrane</location>
        <topology evidence="8">Multi-pass membrane protein</topology>
    </subcellularLocation>
</comment>
<evidence type="ECO:0000259" key="10">
    <source>
        <dbReference type="Pfam" id="PF16178"/>
    </source>
</evidence>
<protein>
    <recommendedName>
        <fullName evidence="8">Anoctamin</fullName>
    </recommendedName>
</protein>
<dbReference type="PANTHER" id="PTHR12308">
    <property type="entry name" value="ANOCTAMIN"/>
    <property type="match status" value="1"/>
</dbReference>
<dbReference type="GO" id="GO:0046983">
    <property type="term" value="F:protein dimerization activity"/>
    <property type="evidence" value="ECO:0007669"/>
    <property type="project" value="InterPro"/>
</dbReference>
<feature type="transmembrane region" description="Helical" evidence="8">
    <location>
        <begin position="296"/>
        <end position="321"/>
    </location>
</feature>
<feature type="domain" description="Anoctamin dimerisation" evidence="10">
    <location>
        <begin position="12"/>
        <end position="211"/>
    </location>
</feature>
<keyword evidence="4 8" id="KW-0812">Transmembrane</keyword>